<evidence type="ECO:0000256" key="2">
    <source>
        <dbReference type="ARBA" id="ARBA00023015"/>
    </source>
</evidence>
<dbReference type="InterPro" id="IPR051054">
    <property type="entry name" value="SorC_transcr_regulators"/>
</dbReference>
<keyword evidence="3" id="KW-0238">DNA-binding</keyword>
<name>A0ABV8QXF8_9MICC</name>
<dbReference type="Proteomes" id="UP001595773">
    <property type="component" value="Unassembled WGS sequence"/>
</dbReference>
<proteinExistence type="inferred from homology"/>
<reference evidence="7" key="1">
    <citation type="journal article" date="2019" name="Int. J. Syst. Evol. Microbiol.">
        <title>The Global Catalogue of Microorganisms (GCM) 10K type strain sequencing project: providing services to taxonomists for standard genome sequencing and annotation.</title>
        <authorList>
            <consortium name="The Broad Institute Genomics Platform"/>
            <consortium name="The Broad Institute Genome Sequencing Center for Infectious Disease"/>
            <person name="Wu L."/>
            <person name="Ma J."/>
        </authorList>
    </citation>
    <scope>NUCLEOTIDE SEQUENCE [LARGE SCALE GENOMIC DNA]</scope>
    <source>
        <strain evidence="7">CGMCC 1.10698</strain>
    </source>
</reference>
<keyword evidence="2" id="KW-0805">Transcription regulation</keyword>
<dbReference type="InterPro" id="IPR037171">
    <property type="entry name" value="NagB/RpiA_transferase-like"/>
</dbReference>
<evidence type="ECO:0000256" key="1">
    <source>
        <dbReference type="ARBA" id="ARBA00010466"/>
    </source>
</evidence>
<feature type="domain" description="Sugar-binding" evidence="5">
    <location>
        <begin position="64"/>
        <end position="316"/>
    </location>
</feature>
<accession>A0ABV8QXF8</accession>
<dbReference type="InterPro" id="IPR036388">
    <property type="entry name" value="WH-like_DNA-bd_sf"/>
</dbReference>
<evidence type="ECO:0000256" key="3">
    <source>
        <dbReference type="ARBA" id="ARBA00023125"/>
    </source>
</evidence>
<protein>
    <submittedName>
        <fullName evidence="6">Sugar-binding transcriptional regulator</fullName>
    </submittedName>
</protein>
<keyword evidence="7" id="KW-1185">Reference proteome</keyword>
<evidence type="ECO:0000259" key="5">
    <source>
        <dbReference type="Pfam" id="PF04198"/>
    </source>
</evidence>
<comment type="caution">
    <text evidence="6">The sequence shown here is derived from an EMBL/GenBank/DDBJ whole genome shotgun (WGS) entry which is preliminary data.</text>
</comment>
<dbReference type="PANTHER" id="PTHR34294:SF1">
    <property type="entry name" value="TRANSCRIPTIONAL REGULATOR LSRR"/>
    <property type="match status" value="1"/>
</dbReference>
<comment type="similarity">
    <text evidence="1">Belongs to the SorC transcriptional regulatory family.</text>
</comment>
<sequence length="331" mass="35458">MSTDQAMRHDHLVQKVAHLYYVSGATQLAIASSENLSRATVSRLLTEAKQRGVVQIRIGPPVDRMPELETRVRETFGLDSVVISMDRPRSLYEKNNRLGYVAARYLETHLDGVFQLGVAASRTLSSVAKALSPARRTDLTVIDLLACPSRLDRSGDERIHVGEHIGQQLGADFIPVCANFLYRDPPARAKALEDPDVAYGLARGPHSDLALIGLGSMQRFDGTGTYSPVSARVLAELESAGAAAHLCGHFFDQDGHEVSSEVSEQLVGITLTNLLAIPRRLMVTAGPAKVAPLAAAIRGGFVNELVTDESTALAILVSRAGGLASGTSRSL</sequence>
<dbReference type="PANTHER" id="PTHR34294">
    <property type="entry name" value="TRANSCRIPTIONAL REGULATOR-RELATED"/>
    <property type="match status" value="1"/>
</dbReference>
<dbReference type="RefSeq" id="WP_230066534.1">
    <property type="nucleotide sequence ID" value="NZ_BAABLL010000019.1"/>
</dbReference>
<dbReference type="InterPro" id="IPR007324">
    <property type="entry name" value="Sugar-bd_dom_put"/>
</dbReference>
<dbReference type="Gene3D" id="1.10.10.10">
    <property type="entry name" value="Winged helix-like DNA-binding domain superfamily/Winged helix DNA-binding domain"/>
    <property type="match status" value="1"/>
</dbReference>
<evidence type="ECO:0000256" key="4">
    <source>
        <dbReference type="ARBA" id="ARBA00023163"/>
    </source>
</evidence>
<organism evidence="6 7">
    <name type="scientific">Arthrobacter cryoconiti</name>
    <dbReference type="NCBI Taxonomy" id="748907"/>
    <lineage>
        <taxon>Bacteria</taxon>
        <taxon>Bacillati</taxon>
        <taxon>Actinomycetota</taxon>
        <taxon>Actinomycetes</taxon>
        <taxon>Micrococcales</taxon>
        <taxon>Micrococcaceae</taxon>
        <taxon>Arthrobacter</taxon>
    </lineage>
</organism>
<dbReference type="Pfam" id="PF04198">
    <property type="entry name" value="Sugar-bind"/>
    <property type="match status" value="1"/>
</dbReference>
<keyword evidence="4" id="KW-0804">Transcription</keyword>
<dbReference type="SUPFAM" id="SSF100950">
    <property type="entry name" value="NagB/RpiA/CoA transferase-like"/>
    <property type="match status" value="1"/>
</dbReference>
<evidence type="ECO:0000313" key="6">
    <source>
        <dbReference type="EMBL" id="MFC4264921.1"/>
    </source>
</evidence>
<evidence type="ECO:0000313" key="7">
    <source>
        <dbReference type="Proteomes" id="UP001595773"/>
    </source>
</evidence>
<dbReference type="Gene3D" id="3.40.50.1360">
    <property type="match status" value="1"/>
</dbReference>
<gene>
    <name evidence="6" type="ORF">ACFOW9_04830</name>
</gene>
<dbReference type="EMBL" id="JBHSCQ010000005">
    <property type="protein sequence ID" value="MFC4264921.1"/>
    <property type="molecule type" value="Genomic_DNA"/>
</dbReference>